<dbReference type="HAMAP" id="MF_00096">
    <property type="entry name" value="MutS"/>
    <property type="match status" value="1"/>
</dbReference>
<evidence type="ECO:0000256" key="1">
    <source>
        <dbReference type="ARBA" id="ARBA00006271"/>
    </source>
</evidence>
<dbReference type="Gene3D" id="3.40.1170.10">
    <property type="entry name" value="DNA repair protein MutS, domain I"/>
    <property type="match status" value="1"/>
</dbReference>
<dbReference type="GO" id="GO:0003684">
    <property type="term" value="F:damaged DNA binding"/>
    <property type="evidence" value="ECO:0007669"/>
    <property type="project" value="UniProtKB-UniRule"/>
</dbReference>
<keyword evidence="7 9" id="KW-0234">DNA repair</keyword>
<dbReference type="Pfam" id="PF05192">
    <property type="entry name" value="MutS_III"/>
    <property type="match status" value="1"/>
</dbReference>
<feature type="binding site" evidence="9">
    <location>
        <begin position="633"/>
        <end position="640"/>
    </location>
    <ligand>
        <name>ATP</name>
        <dbReference type="ChEBI" id="CHEBI:30616"/>
    </ligand>
</feature>
<evidence type="ECO:0000313" key="14">
    <source>
        <dbReference type="Proteomes" id="UP000184139"/>
    </source>
</evidence>
<dbReference type="Pfam" id="PF01624">
    <property type="entry name" value="MutS_I"/>
    <property type="match status" value="1"/>
</dbReference>
<dbReference type="SUPFAM" id="SSF48334">
    <property type="entry name" value="DNA repair protein MutS, domain III"/>
    <property type="match status" value="1"/>
</dbReference>
<dbReference type="InterPro" id="IPR027417">
    <property type="entry name" value="P-loop_NTPase"/>
</dbReference>
<evidence type="ECO:0000256" key="3">
    <source>
        <dbReference type="ARBA" id="ARBA00022741"/>
    </source>
</evidence>
<dbReference type="AlphaFoldDB" id="A0A1M5UZH8"/>
<keyword evidence="4 9" id="KW-0227">DNA damage</keyword>
<dbReference type="InterPro" id="IPR007695">
    <property type="entry name" value="DNA_mismatch_repair_MutS-lik_N"/>
</dbReference>
<dbReference type="InterPro" id="IPR007861">
    <property type="entry name" value="DNA_mismatch_repair_MutS_clamp"/>
</dbReference>
<evidence type="ECO:0000256" key="7">
    <source>
        <dbReference type="ARBA" id="ARBA00023204"/>
    </source>
</evidence>
<dbReference type="SUPFAM" id="SSF52540">
    <property type="entry name" value="P-loop containing nucleoside triphosphate hydrolases"/>
    <property type="match status" value="1"/>
</dbReference>
<dbReference type="EMBL" id="FQXS01000006">
    <property type="protein sequence ID" value="SHH68268.1"/>
    <property type="molecule type" value="Genomic_DNA"/>
</dbReference>
<keyword evidence="5 9" id="KW-0067">ATP-binding</keyword>
<evidence type="ECO:0000313" key="13">
    <source>
        <dbReference type="EMBL" id="SHH68268.1"/>
    </source>
</evidence>
<dbReference type="GO" id="GO:0006298">
    <property type="term" value="P:mismatch repair"/>
    <property type="evidence" value="ECO:0007669"/>
    <property type="project" value="UniProtKB-UniRule"/>
</dbReference>
<sequence>MSMPARMTPMLRQYLEIKESYQQEILFYRMGDFYEMFFEDAEIASKILNITLTSRNNKADTAKVPMCGVPYHAAQNYIAKLVQAGRRVAICEQTEDPAEAKGIVKREVVRVISPGVIVDEQLLPENEHCFLAAICRPGDAPEQWGVSFLDISTGSFYTGDFIDHGDAPDVVLDQLSRMAPAEILVDSKQHRHLEKLLDDAQLLLPNLCVTRRENAALAIEDARQILLDHFQVLNLDGFGCAAMKLGIVAAAALLDYVGDTQKTDLSHLKKLIPLETDSILLIDGASRRNLELTQTIIGNRRDGSLLAVLDRTCTPMGARLLRQFLLNPLQDKGRINRRLEAVSFFFYHPNLRKQLRDLLTSVYDIERLNSRMVLGHANGRDAIALKTSLACLPDLQDLLNKCEAPRMRDIAEHFDACQDLHDTLQTAIADDPPLTLRDGNLIKAGFHTELDELVSLLRDGKALILSLENKEREATGIGKLKVGYNKVFGYFIEISKANLDKVPPTYIRKQTLVNAERFITPELKEFENRVLSAQDRRLELEYQLFCAIREEIASHSARLTGVAHALALLDVFTCLAEIAGRYHYVKPEVTTDQRIVINEGRHPIIERALPTGKFVPNDIALDQTDNQLLIITGPNMAGKSTILRQTALIVLLAQMGSFVPAESATIGIVDRIFTRVGAMDDLRRGQSTFMVEMSETANILNNATPRSLVILDEIGRGTSTYDGLAIAWSVAEALLDKDGAGVKTLFATHYHELTDLARTRARAQNLSVAVKEWNDSIIFLHKLVTGGTSRSYGIQVAALAGVPAAVVDRAGQILKSIDRGDFDYQRNVPDSTTPPGKHSRHHRPSQLSLFDPPVHPVVEKLEKIDVDELSPRQALDLLYQLSEQLNRHRGSDKS</sequence>
<dbReference type="SUPFAM" id="SSF55271">
    <property type="entry name" value="DNA repair protein MutS, domain I"/>
    <property type="match status" value="1"/>
</dbReference>
<dbReference type="InterPro" id="IPR000432">
    <property type="entry name" value="DNA_mismatch_repair_MutS_C"/>
</dbReference>
<dbReference type="Pfam" id="PF00488">
    <property type="entry name" value="MutS_V"/>
    <property type="match status" value="1"/>
</dbReference>
<protein>
    <recommendedName>
        <fullName evidence="2 9">DNA mismatch repair protein MutS</fullName>
    </recommendedName>
</protein>
<feature type="domain" description="DNA mismatch repair proteins mutS family" evidence="12">
    <location>
        <begin position="707"/>
        <end position="723"/>
    </location>
</feature>
<dbReference type="CDD" id="cd03284">
    <property type="entry name" value="ABC_MutS1"/>
    <property type="match status" value="1"/>
</dbReference>
<dbReference type="InterPro" id="IPR017261">
    <property type="entry name" value="DNA_mismatch_repair_MutS/MSH"/>
</dbReference>
<dbReference type="InterPro" id="IPR005748">
    <property type="entry name" value="DNA_mismatch_repair_MutS"/>
</dbReference>
<dbReference type="Gene3D" id="6.10.140.430">
    <property type="match status" value="1"/>
</dbReference>
<dbReference type="InterPro" id="IPR016151">
    <property type="entry name" value="DNA_mismatch_repair_MutS_N"/>
</dbReference>
<dbReference type="GO" id="GO:0005524">
    <property type="term" value="F:ATP binding"/>
    <property type="evidence" value="ECO:0007669"/>
    <property type="project" value="UniProtKB-UniRule"/>
</dbReference>
<dbReference type="PANTHER" id="PTHR11361:SF34">
    <property type="entry name" value="DNA MISMATCH REPAIR PROTEIN MSH1, MITOCHONDRIAL"/>
    <property type="match status" value="1"/>
</dbReference>
<dbReference type="Pfam" id="PF05190">
    <property type="entry name" value="MutS_IV"/>
    <property type="match status" value="1"/>
</dbReference>
<evidence type="ECO:0000259" key="12">
    <source>
        <dbReference type="PROSITE" id="PS00486"/>
    </source>
</evidence>
<keyword evidence="6 9" id="KW-0238">DNA-binding</keyword>
<keyword evidence="3 9" id="KW-0547">Nucleotide-binding</keyword>
<dbReference type="InterPro" id="IPR007696">
    <property type="entry name" value="DNA_mismatch_repair_MutS_core"/>
</dbReference>
<dbReference type="STRING" id="1121409.SAMN02745124_01421"/>
<dbReference type="PANTHER" id="PTHR11361">
    <property type="entry name" value="DNA MISMATCH REPAIR PROTEIN MUTS FAMILY MEMBER"/>
    <property type="match status" value="1"/>
</dbReference>
<comment type="function">
    <text evidence="8 9">This protein is involved in the repair of mismatches in DNA. It is possible that it carries out the mismatch recognition step. This protein has a weak ATPase activity.</text>
</comment>
<dbReference type="PROSITE" id="PS00486">
    <property type="entry name" value="DNA_MISMATCH_REPAIR_2"/>
    <property type="match status" value="1"/>
</dbReference>
<name>A0A1M5UZH8_9BACT</name>
<dbReference type="InterPro" id="IPR045076">
    <property type="entry name" value="MutS"/>
</dbReference>
<gene>
    <name evidence="9" type="primary">mutS</name>
    <name evidence="13" type="ORF">SAMN02745124_01421</name>
</gene>
<reference evidence="13 14" key="1">
    <citation type="submission" date="2016-11" db="EMBL/GenBank/DDBJ databases">
        <authorList>
            <person name="Jaros S."/>
            <person name="Januszkiewicz K."/>
            <person name="Wedrychowicz H."/>
        </authorList>
    </citation>
    <scope>NUCLEOTIDE SEQUENCE [LARGE SCALE GENOMIC DNA]</scope>
    <source>
        <strain evidence="13 14">DSM 9705</strain>
    </source>
</reference>
<dbReference type="Gene3D" id="3.30.420.110">
    <property type="entry name" value="MutS, connector domain"/>
    <property type="match status" value="1"/>
</dbReference>
<comment type="similarity">
    <text evidence="1 9 10">Belongs to the DNA mismatch repair MutS family.</text>
</comment>
<evidence type="ECO:0000256" key="6">
    <source>
        <dbReference type="ARBA" id="ARBA00023125"/>
    </source>
</evidence>
<organism evidence="13 14">
    <name type="scientific">Desulfofustis glycolicus DSM 9705</name>
    <dbReference type="NCBI Taxonomy" id="1121409"/>
    <lineage>
        <taxon>Bacteria</taxon>
        <taxon>Pseudomonadati</taxon>
        <taxon>Thermodesulfobacteriota</taxon>
        <taxon>Desulfobulbia</taxon>
        <taxon>Desulfobulbales</taxon>
        <taxon>Desulfocapsaceae</taxon>
        <taxon>Desulfofustis</taxon>
    </lineage>
</organism>
<evidence type="ECO:0000256" key="10">
    <source>
        <dbReference type="RuleBase" id="RU003756"/>
    </source>
</evidence>
<dbReference type="PIRSF" id="PIRSF037677">
    <property type="entry name" value="DNA_mis_repair_Msh6"/>
    <property type="match status" value="1"/>
</dbReference>
<dbReference type="Gene3D" id="3.40.50.300">
    <property type="entry name" value="P-loop containing nucleotide triphosphate hydrolases"/>
    <property type="match status" value="1"/>
</dbReference>
<dbReference type="InterPro" id="IPR007860">
    <property type="entry name" value="DNA_mmatch_repair_MutS_con_dom"/>
</dbReference>
<accession>A0A1M5UZH8</accession>
<dbReference type="SMART" id="SM00534">
    <property type="entry name" value="MUTSac"/>
    <property type="match status" value="1"/>
</dbReference>
<dbReference type="Proteomes" id="UP000184139">
    <property type="component" value="Unassembled WGS sequence"/>
</dbReference>
<dbReference type="GO" id="GO:0140664">
    <property type="term" value="F:ATP-dependent DNA damage sensor activity"/>
    <property type="evidence" value="ECO:0007669"/>
    <property type="project" value="InterPro"/>
</dbReference>
<proteinExistence type="inferred from homology"/>
<evidence type="ECO:0000256" key="9">
    <source>
        <dbReference type="HAMAP-Rule" id="MF_00096"/>
    </source>
</evidence>
<feature type="region of interest" description="Disordered" evidence="11">
    <location>
        <begin position="824"/>
        <end position="852"/>
    </location>
</feature>
<evidence type="ECO:0000256" key="2">
    <source>
        <dbReference type="ARBA" id="ARBA00021982"/>
    </source>
</evidence>
<dbReference type="NCBIfam" id="NF003810">
    <property type="entry name" value="PRK05399.1"/>
    <property type="match status" value="1"/>
</dbReference>
<evidence type="ECO:0000256" key="11">
    <source>
        <dbReference type="SAM" id="MobiDB-lite"/>
    </source>
</evidence>
<dbReference type="SMART" id="SM00533">
    <property type="entry name" value="MUTSd"/>
    <property type="match status" value="1"/>
</dbReference>
<dbReference type="Pfam" id="PF05188">
    <property type="entry name" value="MutS_II"/>
    <property type="match status" value="1"/>
</dbReference>
<dbReference type="Gene3D" id="1.10.1420.10">
    <property type="match status" value="2"/>
</dbReference>
<dbReference type="InterPro" id="IPR036187">
    <property type="entry name" value="DNA_mismatch_repair_MutS_sf"/>
</dbReference>
<dbReference type="NCBIfam" id="TIGR01070">
    <property type="entry name" value="mutS1"/>
    <property type="match status" value="1"/>
</dbReference>
<dbReference type="SUPFAM" id="SSF53150">
    <property type="entry name" value="DNA repair protein MutS, domain II"/>
    <property type="match status" value="1"/>
</dbReference>
<dbReference type="FunFam" id="3.40.1170.10:FF:000001">
    <property type="entry name" value="DNA mismatch repair protein MutS"/>
    <property type="match status" value="1"/>
</dbReference>
<evidence type="ECO:0000256" key="5">
    <source>
        <dbReference type="ARBA" id="ARBA00022840"/>
    </source>
</evidence>
<dbReference type="FunFam" id="3.40.50.300:FF:000870">
    <property type="entry name" value="MutS protein homolog 4"/>
    <property type="match status" value="1"/>
</dbReference>
<evidence type="ECO:0000256" key="8">
    <source>
        <dbReference type="ARBA" id="ARBA00024647"/>
    </source>
</evidence>
<dbReference type="GO" id="GO:0005829">
    <property type="term" value="C:cytosol"/>
    <property type="evidence" value="ECO:0007669"/>
    <property type="project" value="TreeGrafter"/>
</dbReference>
<dbReference type="InterPro" id="IPR036678">
    <property type="entry name" value="MutS_con_dom_sf"/>
</dbReference>
<keyword evidence="14" id="KW-1185">Reference proteome</keyword>
<dbReference type="GO" id="GO:0030983">
    <property type="term" value="F:mismatched DNA binding"/>
    <property type="evidence" value="ECO:0007669"/>
    <property type="project" value="InterPro"/>
</dbReference>
<evidence type="ECO:0000256" key="4">
    <source>
        <dbReference type="ARBA" id="ARBA00022763"/>
    </source>
</evidence>